<dbReference type="InterPro" id="IPR043358">
    <property type="entry name" value="GNL1-like"/>
</dbReference>
<gene>
    <name evidence="13" type="ORF">A3Q56_01519</name>
</gene>
<evidence type="ECO:0000256" key="8">
    <source>
        <dbReference type="ARBA" id="ARBA00023186"/>
    </source>
</evidence>
<evidence type="ECO:0000259" key="11">
    <source>
        <dbReference type="Pfam" id="PF01926"/>
    </source>
</evidence>
<dbReference type="Gene3D" id="1.10.560.10">
    <property type="entry name" value="GroEL-like equatorial domain"/>
    <property type="match status" value="1"/>
</dbReference>
<keyword evidence="3" id="KW-0963">Cytoplasm</keyword>
<dbReference type="InterPro" id="IPR027409">
    <property type="entry name" value="GroEL-like_apical_dom_sf"/>
</dbReference>
<dbReference type="InterPro" id="IPR029526">
    <property type="entry name" value="PGBD"/>
</dbReference>
<dbReference type="FunFam" id="3.50.7.10:FF:000004">
    <property type="entry name" value="T-complex protein 1 subunit zeta"/>
    <property type="match status" value="1"/>
</dbReference>
<dbReference type="InterPro" id="IPR002423">
    <property type="entry name" value="Cpn60/GroEL/TCP-1"/>
</dbReference>
<dbReference type="OrthoDB" id="61815at2759"/>
<dbReference type="SUPFAM" id="SSF52029">
    <property type="entry name" value="GroEL apical domain-like"/>
    <property type="match status" value="1"/>
</dbReference>
<organism evidence="13 14">
    <name type="scientific">Intoshia linei</name>
    <dbReference type="NCBI Taxonomy" id="1819745"/>
    <lineage>
        <taxon>Eukaryota</taxon>
        <taxon>Metazoa</taxon>
        <taxon>Spiralia</taxon>
        <taxon>Lophotrochozoa</taxon>
        <taxon>Mesozoa</taxon>
        <taxon>Orthonectida</taxon>
        <taxon>Rhopaluridae</taxon>
        <taxon>Intoshia</taxon>
    </lineage>
</organism>
<dbReference type="PANTHER" id="PTHR45709">
    <property type="entry name" value="LARGE SUBUNIT GTPASE 1 HOMOLOG-RELATED"/>
    <property type="match status" value="1"/>
</dbReference>
<keyword evidence="8" id="KW-0143">Chaperone</keyword>
<evidence type="ECO:0000256" key="5">
    <source>
        <dbReference type="ARBA" id="ARBA00022801"/>
    </source>
</evidence>
<keyword evidence="6" id="KW-0067">ATP-binding</keyword>
<dbReference type="GO" id="GO:0005524">
    <property type="term" value="F:ATP binding"/>
    <property type="evidence" value="ECO:0007669"/>
    <property type="project" value="UniProtKB-KW"/>
</dbReference>
<dbReference type="Pfam" id="PF00118">
    <property type="entry name" value="Cpn60_TCP1"/>
    <property type="match status" value="2"/>
</dbReference>
<dbReference type="Pfam" id="PF13843">
    <property type="entry name" value="DDE_Tnp_1_7"/>
    <property type="match status" value="1"/>
</dbReference>
<keyword evidence="14" id="KW-1185">Reference proteome</keyword>
<dbReference type="PANTHER" id="PTHR45709:SF2">
    <property type="entry name" value="LARGE SUBUNIT GTPASE 1 HOMOLOG"/>
    <property type="match status" value="1"/>
</dbReference>
<dbReference type="Proteomes" id="UP000078046">
    <property type="component" value="Unassembled WGS sequence"/>
</dbReference>
<keyword evidence="4" id="KW-0547">Nucleotide-binding</keyword>
<dbReference type="Pfam" id="PF01926">
    <property type="entry name" value="MMR_HSR1"/>
    <property type="match status" value="1"/>
</dbReference>
<feature type="domain" description="G" evidence="11">
    <location>
        <begin position="734"/>
        <end position="789"/>
    </location>
</feature>
<dbReference type="GO" id="GO:0005525">
    <property type="term" value="F:GTP binding"/>
    <property type="evidence" value="ECO:0007669"/>
    <property type="project" value="UniProtKB-KW"/>
</dbReference>
<evidence type="ECO:0000256" key="4">
    <source>
        <dbReference type="ARBA" id="ARBA00022741"/>
    </source>
</evidence>
<dbReference type="SUPFAM" id="SSF52540">
    <property type="entry name" value="P-loop containing nucleoside triphosphate hydrolases"/>
    <property type="match status" value="1"/>
</dbReference>
<protein>
    <recommendedName>
        <fullName evidence="9">Large subunit GTPase 1 homolog</fullName>
    </recommendedName>
</protein>
<comment type="similarity">
    <text evidence="2">Belongs to the TCP-1 chaperonin family.</text>
</comment>
<evidence type="ECO:0000256" key="6">
    <source>
        <dbReference type="ARBA" id="ARBA00022840"/>
    </source>
</evidence>
<reference evidence="13 14" key="1">
    <citation type="submission" date="2016-04" db="EMBL/GenBank/DDBJ databases">
        <title>The genome of Intoshia linei affirms orthonectids as highly simplified spiralians.</title>
        <authorList>
            <person name="Mikhailov K.V."/>
            <person name="Slusarev G.S."/>
            <person name="Nikitin M.A."/>
            <person name="Logacheva M.D."/>
            <person name="Penin A."/>
            <person name="Aleoshin V."/>
            <person name="Panchin Y.V."/>
        </authorList>
    </citation>
    <scope>NUCLEOTIDE SEQUENCE [LARGE SCALE GENOMIC DNA]</scope>
    <source>
        <strain evidence="13">Intl2013</strain>
        <tissue evidence="13">Whole animal</tissue>
    </source>
</reference>
<keyword evidence="7" id="KW-0342">GTP-binding</keyword>
<dbReference type="InterPro" id="IPR006073">
    <property type="entry name" value="GTP-bd"/>
</dbReference>
<dbReference type="GO" id="GO:0005829">
    <property type="term" value="C:cytosol"/>
    <property type="evidence" value="ECO:0007669"/>
    <property type="project" value="TreeGrafter"/>
</dbReference>
<dbReference type="EMBL" id="LWCA01000118">
    <property type="protein sequence ID" value="OAF70713.1"/>
    <property type="molecule type" value="Genomic_DNA"/>
</dbReference>
<evidence type="ECO:0000256" key="2">
    <source>
        <dbReference type="ARBA" id="ARBA00008020"/>
    </source>
</evidence>
<proteinExistence type="inferred from homology"/>
<feature type="compositionally biased region" description="Basic residues" evidence="10">
    <location>
        <begin position="930"/>
        <end position="954"/>
    </location>
</feature>
<dbReference type="Gene3D" id="3.50.7.10">
    <property type="entry name" value="GroEL"/>
    <property type="match status" value="1"/>
</dbReference>
<evidence type="ECO:0000259" key="12">
    <source>
        <dbReference type="Pfam" id="PF13843"/>
    </source>
</evidence>
<evidence type="ECO:0000313" key="13">
    <source>
        <dbReference type="EMBL" id="OAF70713.1"/>
    </source>
</evidence>
<accession>A0A177BAP3</accession>
<name>A0A177BAP3_9BILA</name>
<feature type="region of interest" description="Disordered" evidence="10">
    <location>
        <begin position="923"/>
        <end position="954"/>
    </location>
</feature>
<feature type="domain" description="PiggyBac transposable element-derived protein" evidence="12">
    <location>
        <begin position="2"/>
        <end position="123"/>
    </location>
</feature>
<keyword evidence="5" id="KW-0378">Hydrolase</keyword>
<dbReference type="GO" id="GO:0003924">
    <property type="term" value="F:GTPase activity"/>
    <property type="evidence" value="ECO:0007669"/>
    <property type="project" value="InterPro"/>
</dbReference>
<dbReference type="InterPro" id="IPR027417">
    <property type="entry name" value="P-loop_NTPase"/>
</dbReference>
<dbReference type="Gene3D" id="3.40.50.300">
    <property type="entry name" value="P-loop containing nucleotide triphosphate hydrolases"/>
    <property type="match status" value="1"/>
</dbReference>
<comment type="caution">
    <text evidence="13">The sequence shown here is derived from an EMBL/GenBank/DDBJ whole genome shotgun (WGS) entry which is preliminary data.</text>
</comment>
<evidence type="ECO:0000256" key="1">
    <source>
        <dbReference type="ARBA" id="ARBA00004496"/>
    </source>
</evidence>
<evidence type="ECO:0000256" key="9">
    <source>
        <dbReference type="ARBA" id="ARBA00040145"/>
    </source>
</evidence>
<comment type="subcellular location">
    <subcellularLocation>
        <location evidence="1">Cytoplasm</location>
    </subcellularLocation>
</comment>
<dbReference type="InterPro" id="IPR027413">
    <property type="entry name" value="GROEL-like_equatorial_sf"/>
</dbReference>
<dbReference type="AlphaFoldDB" id="A0A177BAP3"/>
<evidence type="ECO:0000313" key="14">
    <source>
        <dbReference type="Proteomes" id="UP000078046"/>
    </source>
</evidence>
<evidence type="ECO:0000256" key="7">
    <source>
        <dbReference type="ARBA" id="ARBA00023134"/>
    </source>
</evidence>
<sequence length="954" mass="109311">EKKLTLCGTIKKNKRELAPQYVSTKNWAVFSTISGHLGIIKLASYCPKPIKFVNLISTKHDSINFNEEDAKKKPNLILFYNKNKGGVDVLDYLCNEYSTKRKTRRWPYYLFQGLLNFLAVNSYILYKSGNVYISRRLYLRQLGKSLCIENKLFRNLSFQHPCNLMINGIVMDHGARHPNMETNIENAHVLTLNVSLEYEKSEINSGFFYKSAEDRERLVVSERKHTDDKCWKIVELKNKVCKNGESFFIANQKGIDPLSLDILAKNGIVALRRAKRRNMERLTKACGGEAVNCVDELKADVLGYAGKIYQTQVGEEKYTFVEECKNPTSVTMLLRGPNKHTLEQLKAALRDGIRAVSNAIEDGLSIFAEGILVIPKTLARNSAHDIADTMVQLDNEFYKNTTTTIGLNLETGTPFDPIDAGIFDNYRVKKQMILSGALITSNLLRVDEIMRAEVCLNKINATSINLDVNIITIDALIMKVKRENYLNKSLKSAFCGTKSFTSRITHENKFISVVDKTDVACVVEAQKDLEKKNIDIFGTSKILEIEDDVLERNMDQYDKKLLSEQMNLSIPLRPKYIEGTSIKDYEILEEDSFTDWRRSIAVLEKNTNFNITPYEKNLEIWRQLWFVIDRCHLLIQIVDARNPLLYISQFLSNHITNNKNKHLLYFFNKADLLTESQRQIWREYCQSQNISFYFTTNCLDESTQTDIINTKEKLTRVLVDYCSENIQSAPKYNIGMIGFPNVGKSSMIRTLLGENIVAVSMTPGKTKKWQSHYLKNSNIQLFDCPGMIMPSFVYSRADLVTNGILSIDHVSDFIEPANIMAASVSKLNFKKLYNINIILPKNRKNGRKMLETYAKSRGHVLCRNVPDCSRAVRIITKDYISGKLPHCYLPPTVIGDSSSDENPECDTEKDELEFNMNLVTLQKSENVKNPKLKHHSNRNKKQKLRRKFAHLNPE</sequence>
<feature type="non-terminal residue" evidence="13">
    <location>
        <position position="1"/>
    </location>
</feature>
<evidence type="ECO:0000256" key="10">
    <source>
        <dbReference type="SAM" id="MobiDB-lite"/>
    </source>
</evidence>
<dbReference type="SUPFAM" id="SSF48592">
    <property type="entry name" value="GroEL equatorial domain-like"/>
    <property type="match status" value="1"/>
</dbReference>
<evidence type="ECO:0000256" key="3">
    <source>
        <dbReference type="ARBA" id="ARBA00022490"/>
    </source>
</evidence>